<dbReference type="EMBL" id="AHNZ02000459">
    <property type="protein sequence ID" value="EMO05371.1"/>
    <property type="molecule type" value="Genomic_DNA"/>
</dbReference>
<protein>
    <submittedName>
        <fullName evidence="2">PAS domain S-box protein</fullName>
    </submittedName>
</protein>
<evidence type="ECO:0000259" key="1">
    <source>
        <dbReference type="PROSITE" id="PS50112"/>
    </source>
</evidence>
<dbReference type="CDD" id="cd00130">
    <property type="entry name" value="PAS"/>
    <property type="match status" value="1"/>
</dbReference>
<sequence length="57" mass="6560">MEPNRTNFEHSQEIYEILVNQISDSMLVTDTQLEPPGPKILFVNPAFCKMTGYTKEI</sequence>
<evidence type="ECO:0000313" key="2">
    <source>
        <dbReference type="EMBL" id="EMO05371.1"/>
    </source>
</evidence>
<proteinExistence type="predicted"/>
<dbReference type="PROSITE" id="PS50112">
    <property type="entry name" value="PAS"/>
    <property type="match status" value="1"/>
</dbReference>
<name>M6RHV5_LEPIR</name>
<dbReference type="Proteomes" id="UP000012092">
    <property type="component" value="Unassembled WGS sequence"/>
</dbReference>
<dbReference type="InterPro" id="IPR035965">
    <property type="entry name" value="PAS-like_dom_sf"/>
</dbReference>
<accession>M6RHV5</accession>
<dbReference type="SUPFAM" id="SSF55785">
    <property type="entry name" value="PYP-like sensor domain (PAS domain)"/>
    <property type="match status" value="1"/>
</dbReference>
<dbReference type="Pfam" id="PF13188">
    <property type="entry name" value="PAS_8"/>
    <property type="match status" value="1"/>
</dbReference>
<evidence type="ECO:0000313" key="3">
    <source>
        <dbReference type="Proteomes" id="UP000012092"/>
    </source>
</evidence>
<dbReference type="InterPro" id="IPR000014">
    <property type="entry name" value="PAS"/>
</dbReference>
<feature type="domain" description="PAS" evidence="1">
    <location>
        <begin position="11"/>
        <end position="57"/>
    </location>
</feature>
<dbReference type="AlphaFoldDB" id="M6RHV5"/>
<dbReference type="Gene3D" id="3.30.450.20">
    <property type="entry name" value="PAS domain"/>
    <property type="match status" value="1"/>
</dbReference>
<dbReference type="NCBIfam" id="TIGR00229">
    <property type="entry name" value="sensory_box"/>
    <property type="match status" value="1"/>
</dbReference>
<comment type="caution">
    <text evidence="2">The sequence shown here is derived from an EMBL/GenBank/DDBJ whole genome shotgun (WGS) entry which is preliminary data.</text>
</comment>
<gene>
    <name evidence="2" type="ORF">LEP1GSC116_2572</name>
</gene>
<organism evidence="2 3">
    <name type="scientific">Leptospira interrogans serovar Icterohaemorrhagiae str. Verdun HP</name>
    <dbReference type="NCBI Taxonomy" id="1049910"/>
    <lineage>
        <taxon>Bacteria</taxon>
        <taxon>Pseudomonadati</taxon>
        <taxon>Spirochaetota</taxon>
        <taxon>Spirochaetia</taxon>
        <taxon>Leptospirales</taxon>
        <taxon>Leptospiraceae</taxon>
        <taxon>Leptospira</taxon>
    </lineage>
</organism>
<reference evidence="2 3" key="1">
    <citation type="submission" date="2013-01" db="EMBL/GenBank/DDBJ databases">
        <authorList>
            <person name="Harkins D.M."/>
            <person name="Durkin A.S."/>
            <person name="Brinkac L.M."/>
            <person name="Haft D.H."/>
            <person name="Selengut J.D."/>
            <person name="Sanka R."/>
            <person name="DePew J."/>
            <person name="Purushe J."/>
            <person name="Picardeau M."/>
            <person name="Werts C."/>
            <person name="Goarant C."/>
            <person name="Vinetz J.M."/>
            <person name="Sutton G.G."/>
            <person name="Nierman W.C."/>
            <person name="Fouts D.E."/>
        </authorList>
    </citation>
    <scope>NUCLEOTIDE SEQUENCE [LARGE SCALE GENOMIC DNA]</scope>
    <source>
        <strain evidence="2 3">Verdun HP</strain>
    </source>
</reference>